<reference evidence="2 3" key="1">
    <citation type="journal article" date="2023" name="Nucleic Acids Res.">
        <title>The hologenome of Daphnia magna reveals possible DNA methylation and microbiome-mediated evolution of the host genome.</title>
        <authorList>
            <person name="Chaturvedi A."/>
            <person name="Li X."/>
            <person name="Dhandapani V."/>
            <person name="Marshall H."/>
            <person name="Kissane S."/>
            <person name="Cuenca-Cambronero M."/>
            <person name="Asole G."/>
            <person name="Calvet F."/>
            <person name="Ruiz-Romero M."/>
            <person name="Marangio P."/>
            <person name="Guigo R."/>
            <person name="Rago D."/>
            <person name="Mirbahai L."/>
            <person name="Eastwood N."/>
            <person name="Colbourne J.K."/>
            <person name="Zhou J."/>
            <person name="Mallon E."/>
            <person name="Orsini L."/>
        </authorList>
    </citation>
    <scope>NUCLEOTIDE SEQUENCE [LARGE SCALE GENOMIC DNA]</scope>
    <source>
        <strain evidence="2">LRV0_1</strain>
    </source>
</reference>
<dbReference type="EMBL" id="JAOYFB010000001">
    <property type="protein sequence ID" value="KAK4002399.1"/>
    <property type="molecule type" value="Genomic_DNA"/>
</dbReference>
<sequence length="114" mass="13015">MLASLVYAVAEYILGLIECESRGRTKKKIFYCRLNSFVNVLCSFVALCFVLFLLLPSPLSVSCAECALWQYVQSPLMLYGSSLTLVLIKLNRQKARNIFFHLAQEDVFFFSRGQ</sequence>
<protein>
    <submittedName>
        <fullName evidence="2">Uncharacterized protein</fullName>
    </submittedName>
</protein>
<evidence type="ECO:0000313" key="2">
    <source>
        <dbReference type="EMBL" id="KAK4002399.1"/>
    </source>
</evidence>
<evidence type="ECO:0000256" key="1">
    <source>
        <dbReference type="SAM" id="Phobius"/>
    </source>
</evidence>
<keyword evidence="3" id="KW-1185">Reference proteome</keyword>
<keyword evidence="1" id="KW-0812">Transmembrane</keyword>
<proteinExistence type="predicted"/>
<evidence type="ECO:0000313" key="3">
    <source>
        <dbReference type="Proteomes" id="UP001234178"/>
    </source>
</evidence>
<comment type="caution">
    <text evidence="2">The sequence shown here is derived from an EMBL/GenBank/DDBJ whole genome shotgun (WGS) entry which is preliminary data.</text>
</comment>
<keyword evidence="1" id="KW-1133">Transmembrane helix</keyword>
<feature type="transmembrane region" description="Helical" evidence="1">
    <location>
        <begin position="67"/>
        <end position="88"/>
    </location>
</feature>
<name>A0ABQ9YP41_9CRUS</name>
<dbReference type="Proteomes" id="UP001234178">
    <property type="component" value="Unassembled WGS sequence"/>
</dbReference>
<organism evidence="2 3">
    <name type="scientific">Daphnia magna</name>
    <dbReference type="NCBI Taxonomy" id="35525"/>
    <lineage>
        <taxon>Eukaryota</taxon>
        <taxon>Metazoa</taxon>
        <taxon>Ecdysozoa</taxon>
        <taxon>Arthropoda</taxon>
        <taxon>Crustacea</taxon>
        <taxon>Branchiopoda</taxon>
        <taxon>Diplostraca</taxon>
        <taxon>Cladocera</taxon>
        <taxon>Anomopoda</taxon>
        <taxon>Daphniidae</taxon>
        <taxon>Daphnia</taxon>
    </lineage>
</organism>
<gene>
    <name evidence="2" type="ORF">OUZ56_004229</name>
</gene>
<keyword evidence="1" id="KW-0472">Membrane</keyword>
<feature type="transmembrane region" description="Helical" evidence="1">
    <location>
        <begin position="34"/>
        <end position="55"/>
    </location>
</feature>
<accession>A0ABQ9YP41</accession>